<name>A0A1J4KKI6_9EUKA</name>
<gene>
    <name evidence="2" type="ORF">TRFO_20595</name>
</gene>
<dbReference type="SUPFAM" id="SSF81901">
    <property type="entry name" value="HCP-like"/>
    <property type="match status" value="2"/>
</dbReference>
<dbReference type="GeneID" id="94836198"/>
<evidence type="ECO:0000256" key="1">
    <source>
        <dbReference type="ARBA" id="ARBA00038101"/>
    </source>
</evidence>
<dbReference type="VEuPathDB" id="TrichDB:TRFO_20595"/>
<dbReference type="AlphaFoldDB" id="A0A1J4KKI6"/>
<accession>A0A1J4KKI6</accession>
<dbReference type="PANTHER" id="PTHR11102">
    <property type="entry name" value="SEL-1-LIKE PROTEIN"/>
    <property type="match status" value="1"/>
</dbReference>
<comment type="similarity">
    <text evidence="1">Belongs to the sel-1 family.</text>
</comment>
<dbReference type="OrthoDB" id="2384430at2759"/>
<dbReference type="RefSeq" id="XP_068363342.1">
    <property type="nucleotide sequence ID" value="XM_068501494.1"/>
</dbReference>
<reference evidence="2" key="1">
    <citation type="submission" date="2016-10" db="EMBL/GenBank/DDBJ databases">
        <authorList>
            <person name="Benchimol M."/>
            <person name="Almeida L.G."/>
            <person name="Vasconcelos A.T."/>
            <person name="Perreira-Neves A."/>
            <person name="Rosa I.A."/>
            <person name="Tasca T."/>
            <person name="Bogo M.R."/>
            <person name="de Souza W."/>
        </authorList>
    </citation>
    <scope>NUCLEOTIDE SEQUENCE [LARGE SCALE GENOMIC DNA]</scope>
    <source>
        <strain evidence="2">K</strain>
    </source>
</reference>
<dbReference type="Proteomes" id="UP000179807">
    <property type="component" value="Unassembled WGS sequence"/>
</dbReference>
<dbReference type="SMART" id="SM00671">
    <property type="entry name" value="SEL1"/>
    <property type="match status" value="5"/>
</dbReference>
<dbReference type="EMBL" id="MLAK01000618">
    <property type="protein sequence ID" value="OHT10206.1"/>
    <property type="molecule type" value="Genomic_DNA"/>
</dbReference>
<comment type="caution">
    <text evidence="2">The sequence shown here is derived from an EMBL/GenBank/DDBJ whole genome shotgun (WGS) entry which is preliminary data.</text>
</comment>
<evidence type="ECO:0000313" key="2">
    <source>
        <dbReference type="EMBL" id="OHT10206.1"/>
    </source>
</evidence>
<dbReference type="InterPro" id="IPR011990">
    <property type="entry name" value="TPR-like_helical_dom_sf"/>
</dbReference>
<organism evidence="2 3">
    <name type="scientific">Tritrichomonas foetus</name>
    <dbReference type="NCBI Taxonomy" id="1144522"/>
    <lineage>
        <taxon>Eukaryota</taxon>
        <taxon>Metamonada</taxon>
        <taxon>Parabasalia</taxon>
        <taxon>Tritrichomonadida</taxon>
        <taxon>Tritrichomonadidae</taxon>
        <taxon>Tritrichomonas</taxon>
    </lineage>
</organism>
<protein>
    <submittedName>
        <fullName evidence="2">Uncharacterized protein</fullName>
    </submittedName>
</protein>
<keyword evidence="3" id="KW-1185">Reference proteome</keyword>
<dbReference type="Pfam" id="PF08238">
    <property type="entry name" value="Sel1"/>
    <property type="match status" value="6"/>
</dbReference>
<dbReference type="InterPro" id="IPR006597">
    <property type="entry name" value="Sel1-like"/>
</dbReference>
<evidence type="ECO:0000313" key="3">
    <source>
        <dbReference type="Proteomes" id="UP000179807"/>
    </source>
</evidence>
<sequence>MCYELGIGTSSNLDKALKYYQKSAAANNDFGMLSLGRFYEKYCAHNKAKKKQIFHLYEKSAKQGNHQAMYNLALCYEKKRDQENMIFWLKSASVSSPDAQFRLGVMYLKGKYVERNECSAYEYFSQASSHGHPKSQFYLGLCFEFGKGTEKNLQKSLELYRKSAEKGIPEANFKIGLMYEFELHQHVLHGHSVDNKCEKCKHSDKRIGQISDANSDASSDKNTENVKKAVYYYQRAAKIDNRYLFHVYRITNNIKKLEELLSDKKLVSLAPSIQLFIGEYYLHKNNPTCISFC</sequence>
<dbReference type="InterPro" id="IPR050767">
    <property type="entry name" value="Sel1_AlgK"/>
</dbReference>
<proteinExistence type="inferred from homology"/>
<dbReference type="Gene3D" id="1.25.40.10">
    <property type="entry name" value="Tetratricopeptide repeat domain"/>
    <property type="match status" value="2"/>
</dbReference>
<dbReference type="PANTHER" id="PTHR11102:SF160">
    <property type="entry name" value="ERAD-ASSOCIATED E3 UBIQUITIN-PROTEIN LIGASE COMPONENT HRD3"/>
    <property type="match status" value="1"/>
</dbReference>